<evidence type="ECO:0000256" key="1">
    <source>
        <dbReference type="SAM" id="SignalP"/>
    </source>
</evidence>
<keyword evidence="3" id="KW-1185">Reference proteome</keyword>
<protein>
    <submittedName>
        <fullName evidence="2">46251_t:CDS:1</fullName>
    </submittedName>
</protein>
<feature type="signal peptide" evidence="1">
    <location>
        <begin position="1"/>
        <end position="20"/>
    </location>
</feature>
<dbReference type="Gene3D" id="3.10.110.10">
    <property type="entry name" value="Ubiquitin Conjugating Enzyme"/>
    <property type="match status" value="1"/>
</dbReference>
<gene>
    <name evidence="2" type="ORF">GMARGA_LOCUS2775</name>
</gene>
<reference evidence="2 3" key="1">
    <citation type="submission" date="2021-06" db="EMBL/GenBank/DDBJ databases">
        <authorList>
            <person name="Kallberg Y."/>
            <person name="Tangrot J."/>
            <person name="Rosling A."/>
        </authorList>
    </citation>
    <scope>NUCLEOTIDE SEQUENCE [LARGE SCALE GENOMIC DNA]</scope>
    <source>
        <strain evidence="2 3">120-4 pot B 10/14</strain>
    </source>
</reference>
<feature type="non-terminal residue" evidence="2">
    <location>
        <position position="425"/>
    </location>
</feature>
<organism evidence="2 3">
    <name type="scientific">Gigaspora margarita</name>
    <dbReference type="NCBI Taxonomy" id="4874"/>
    <lineage>
        <taxon>Eukaryota</taxon>
        <taxon>Fungi</taxon>
        <taxon>Fungi incertae sedis</taxon>
        <taxon>Mucoromycota</taxon>
        <taxon>Glomeromycotina</taxon>
        <taxon>Glomeromycetes</taxon>
        <taxon>Diversisporales</taxon>
        <taxon>Gigasporaceae</taxon>
        <taxon>Gigaspora</taxon>
    </lineage>
</organism>
<proteinExistence type="predicted"/>
<keyword evidence="1" id="KW-0732">Signal</keyword>
<accession>A0ABM8W363</accession>
<feature type="chain" id="PRO_5046609323" evidence="1">
    <location>
        <begin position="21"/>
        <end position="425"/>
    </location>
</feature>
<dbReference type="InterPro" id="IPR016135">
    <property type="entry name" value="UBQ-conjugating_enzyme/RWD"/>
</dbReference>
<evidence type="ECO:0000313" key="2">
    <source>
        <dbReference type="EMBL" id="CAG8512984.1"/>
    </source>
</evidence>
<dbReference type="EMBL" id="CAJVQB010000910">
    <property type="protein sequence ID" value="CAG8512984.1"/>
    <property type="molecule type" value="Genomic_DNA"/>
</dbReference>
<evidence type="ECO:0000313" key="3">
    <source>
        <dbReference type="Proteomes" id="UP000789901"/>
    </source>
</evidence>
<dbReference type="Proteomes" id="UP000789901">
    <property type="component" value="Unassembled WGS sequence"/>
</dbReference>
<name>A0ABM8W363_GIGMA</name>
<dbReference type="SUPFAM" id="SSF54495">
    <property type="entry name" value="UBC-like"/>
    <property type="match status" value="1"/>
</dbReference>
<comment type="caution">
    <text evidence="2">The sequence shown here is derived from an EMBL/GenBank/DDBJ whole genome shotgun (WGS) entry which is preliminary data.</text>
</comment>
<sequence length="425" mass="50065">MCLILTPLQGLFFGLRLYLSINIPEEYPRIALKVSIQTAIEYPNIFDSNPYVFSSVKHDDNGYICIDILKDNSRSSRGYNGGYTAMNELTDDAWLHIIEFLTEQEIFLLSEAYPHINTLVHHFNILLCQQLVYFYLHKTFNKAILGIGVSKRKLTIEVFDLFSYEAFNEHNLQDRIWGNSFSQFLPIALNQNHFNHLLLIIQLFLMKLRDYLTWDPSIILKMILEIMNTMVANLIKACDDSRTHYYIVLKASEKALQGYCLLFYLLIMLLEKYPEIIKEAKNKVSKFMNPEEKSKCHKSCMPNLGKFIIYLFLYKNMDWSEFCPYFLKKLLARNRLNTTFELSNTSLRLILFQVSFLKIMRGIVEDIKKQDWEQVVSKMLKDAINKSFHSGYHQVPYIANKLYFIRHKKESHIPSPICWDENSEE</sequence>